<dbReference type="Pfam" id="PF00724">
    <property type="entry name" value="Oxidored_FMN"/>
    <property type="match status" value="1"/>
</dbReference>
<dbReference type="Gene3D" id="3.20.20.70">
    <property type="entry name" value="Aldolase class I"/>
    <property type="match status" value="1"/>
</dbReference>
<dbReference type="PANTHER" id="PTHR22893">
    <property type="entry name" value="NADH OXIDOREDUCTASE-RELATED"/>
    <property type="match status" value="1"/>
</dbReference>
<dbReference type="PANTHER" id="PTHR22893:SF91">
    <property type="entry name" value="NADPH DEHYDROGENASE 2-RELATED"/>
    <property type="match status" value="1"/>
</dbReference>
<reference evidence="5" key="2">
    <citation type="submission" date="2020-02" db="EMBL/GenBank/DDBJ databases">
        <authorList>
            <person name="Studholme D.J."/>
        </authorList>
    </citation>
    <scope>NUCLEOTIDE SEQUENCE</scope>
    <source>
        <strain evidence="5">00238/432</strain>
    </source>
</reference>
<dbReference type="InterPro" id="IPR045247">
    <property type="entry name" value="Oye-like"/>
</dbReference>
<feature type="domain" description="NADH:flavin oxidoreductase/NADH oxidase N-terminal" evidence="4">
    <location>
        <begin position="9"/>
        <end position="341"/>
    </location>
</feature>
<dbReference type="GO" id="GO:0005829">
    <property type="term" value="C:cytosol"/>
    <property type="evidence" value="ECO:0007669"/>
    <property type="project" value="UniProtKB-ARBA"/>
</dbReference>
<dbReference type="SUPFAM" id="SSF51395">
    <property type="entry name" value="FMN-linked oxidoreductases"/>
    <property type="match status" value="1"/>
</dbReference>
<dbReference type="EMBL" id="AOFI03000520">
    <property type="protein sequence ID" value="KAF4316562.1"/>
    <property type="molecule type" value="Genomic_DNA"/>
</dbReference>
<comment type="cofactor">
    <cofactor evidence="1">
        <name>FMN</name>
        <dbReference type="ChEBI" id="CHEBI:58210"/>
    </cofactor>
</comment>
<gene>
    <name evidence="5" type="ORF">G195_009209</name>
</gene>
<dbReference type="InterPro" id="IPR001155">
    <property type="entry name" value="OxRdtase_FMN_N"/>
</dbReference>
<keyword evidence="3" id="KW-0560">Oxidoreductase</keyword>
<evidence type="ECO:0000313" key="6">
    <source>
        <dbReference type="Proteomes" id="UP000702964"/>
    </source>
</evidence>
<evidence type="ECO:0000256" key="2">
    <source>
        <dbReference type="ARBA" id="ARBA00005979"/>
    </source>
</evidence>
<evidence type="ECO:0000313" key="5">
    <source>
        <dbReference type="EMBL" id="KAF4316562.1"/>
    </source>
</evidence>
<sequence>MSANIADYKLFTPIKLAPGLTLKNHIVFSPCTRARSDIKTRAPTDENVKYYKDRASAGLIVSEACAMSELGYGWRGAPALYTDEQQVGWKKIVDAVHAEGGKMFVQLWHMGRQSHPSFHPSNEVASCSSSCYDTGRTHDADGNATGFPTTREMTLEEIKQVVEDHRKCAERVKAAGFDGVEFHGAGGYLIDEFLQTSTNKRTDQYGGSVENRFRLLRELIEAVTTVYPAERIAIRLSPNGVYGGMGSEDNYETFTYVIKELSKLGLCYLATHDGFGFGRYDKCRVFTVFELKTLFKGRVMATCSYTRDQAEGVLHAGVADLVGFGRPFLVNPDLPARFRNDWPLAEPLAYEFFWNATKGLEGYHFPAYDPKKAEADKAKKADPANPISHAPRRLEACF</sequence>
<organism evidence="5 6">
    <name type="scientific">Phytophthora kernoviae 00238/432</name>
    <dbReference type="NCBI Taxonomy" id="1284355"/>
    <lineage>
        <taxon>Eukaryota</taxon>
        <taxon>Sar</taxon>
        <taxon>Stramenopiles</taxon>
        <taxon>Oomycota</taxon>
        <taxon>Peronosporomycetes</taxon>
        <taxon>Peronosporales</taxon>
        <taxon>Peronosporaceae</taxon>
        <taxon>Phytophthora</taxon>
    </lineage>
</organism>
<dbReference type="CDD" id="cd02933">
    <property type="entry name" value="OYE_like_FMN"/>
    <property type="match status" value="1"/>
</dbReference>
<reference evidence="5" key="1">
    <citation type="journal article" date="2015" name="Genom Data">
        <title>Draft genome sequences of Phytophthora kernoviae and Phytophthora ramorum lineage EU2 from Scotland.</title>
        <authorList>
            <person name="Sambles C."/>
            <person name="Schlenzig A."/>
            <person name="O'Neill P."/>
            <person name="Grant M."/>
            <person name="Studholme D.J."/>
        </authorList>
    </citation>
    <scope>NUCLEOTIDE SEQUENCE</scope>
    <source>
        <strain evidence="5">00238/432</strain>
    </source>
</reference>
<name>A0A8J4RVY9_9STRA</name>
<comment type="similarity">
    <text evidence="2">Belongs to the NADH:flavin oxidoreductase/NADH oxidase family.</text>
</comment>
<dbReference type="FunFam" id="3.20.20.70:FF:000059">
    <property type="entry name" value="N-ethylmaleimide reductase, FMN-linked"/>
    <property type="match status" value="1"/>
</dbReference>
<dbReference type="Proteomes" id="UP000702964">
    <property type="component" value="Unassembled WGS sequence"/>
</dbReference>
<dbReference type="GO" id="GO:0016628">
    <property type="term" value="F:oxidoreductase activity, acting on the CH-CH group of donors, NAD or NADP as acceptor"/>
    <property type="evidence" value="ECO:0007669"/>
    <property type="project" value="UniProtKB-ARBA"/>
</dbReference>
<dbReference type="GO" id="GO:0010181">
    <property type="term" value="F:FMN binding"/>
    <property type="evidence" value="ECO:0007669"/>
    <property type="project" value="InterPro"/>
</dbReference>
<dbReference type="AlphaFoldDB" id="A0A8J4RVY9"/>
<comment type="caution">
    <text evidence="5">The sequence shown here is derived from an EMBL/GenBank/DDBJ whole genome shotgun (WGS) entry which is preliminary data.</text>
</comment>
<evidence type="ECO:0000259" key="4">
    <source>
        <dbReference type="Pfam" id="PF00724"/>
    </source>
</evidence>
<accession>A0A8J4RVY9</accession>
<proteinExistence type="inferred from homology"/>
<protein>
    <recommendedName>
        <fullName evidence="4">NADH:flavin oxidoreductase/NADH oxidase N-terminal domain-containing protein</fullName>
    </recommendedName>
</protein>
<evidence type="ECO:0000256" key="3">
    <source>
        <dbReference type="ARBA" id="ARBA00023002"/>
    </source>
</evidence>
<evidence type="ECO:0000256" key="1">
    <source>
        <dbReference type="ARBA" id="ARBA00001917"/>
    </source>
</evidence>
<dbReference type="InterPro" id="IPR013785">
    <property type="entry name" value="Aldolase_TIM"/>
</dbReference>